<feature type="region of interest" description="Disordered" evidence="1">
    <location>
        <begin position="47"/>
        <end position="118"/>
    </location>
</feature>
<proteinExistence type="predicted"/>
<gene>
    <name evidence="2" type="ORF">EGYM00392_LOCUS41159</name>
</gene>
<accession>A0A7S1J2P2</accession>
<feature type="compositionally biased region" description="Low complexity" evidence="1">
    <location>
        <begin position="93"/>
        <end position="111"/>
    </location>
</feature>
<reference evidence="2" key="1">
    <citation type="submission" date="2021-01" db="EMBL/GenBank/DDBJ databases">
        <authorList>
            <person name="Corre E."/>
            <person name="Pelletier E."/>
            <person name="Niang G."/>
            <person name="Scheremetjew M."/>
            <person name="Finn R."/>
            <person name="Kale V."/>
            <person name="Holt S."/>
            <person name="Cochrane G."/>
            <person name="Meng A."/>
            <person name="Brown T."/>
            <person name="Cohen L."/>
        </authorList>
    </citation>
    <scope>NUCLEOTIDE SEQUENCE</scope>
    <source>
        <strain evidence="2">NIES-381</strain>
    </source>
</reference>
<evidence type="ECO:0000313" key="2">
    <source>
        <dbReference type="EMBL" id="CAD9030021.1"/>
    </source>
</evidence>
<sequence>MHDFGSPPVKRCKGQHHKDQPRLFVHQSVNKVRRRNIIRRWLCCHADNSTSGSPPLAVPTGGLGAGNQLENGSASENKEPENNAGALGGPGPGQALKGGKQQLTGGQKQPTVSLSPKS</sequence>
<feature type="region of interest" description="Disordered" evidence="1">
    <location>
        <begin position="1"/>
        <end position="27"/>
    </location>
</feature>
<organism evidence="2">
    <name type="scientific">Eutreptiella gymnastica</name>
    <dbReference type="NCBI Taxonomy" id="73025"/>
    <lineage>
        <taxon>Eukaryota</taxon>
        <taxon>Discoba</taxon>
        <taxon>Euglenozoa</taxon>
        <taxon>Euglenida</taxon>
        <taxon>Spirocuta</taxon>
        <taxon>Euglenophyceae</taxon>
        <taxon>Eutreptiales</taxon>
        <taxon>Eutreptiaceae</taxon>
        <taxon>Eutreptiella</taxon>
    </lineage>
</organism>
<evidence type="ECO:0000256" key="1">
    <source>
        <dbReference type="SAM" id="MobiDB-lite"/>
    </source>
</evidence>
<dbReference type="AlphaFoldDB" id="A0A7S1J2P2"/>
<protein>
    <submittedName>
        <fullName evidence="2">Uncharacterized protein</fullName>
    </submittedName>
</protein>
<name>A0A7S1J2P2_9EUGL</name>
<dbReference type="EMBL" id="HBGA01110510">
    <property type="protein sequence ID" value="CAD9030021.1"/>
    <property type="molecule type" value="Transcribed_RNA"/>
</dbReference>